<keyword evidence="2" id="KW-1185">Reference proteome</keyword>
<evidence type="ECO:0000313" key="1">
    <source>
        <dbReference type="EMBL" id="MDT0643815.1"/>
    </source>
</evidence>
<dbReference type="RefSeq" id="WP_311535435.1">
    <property type="nucleotide sequence ID" value="NZ_JAVRHQ010000017.1"/>
</dbReference>
<evidence type="ECO:0000313" key="2">
    <source>
        <dbReference type="Proteomes" id="UP001262889"/>
    </source>
</evidence>
<comment type="caution">
    <text evidence="1">The sequence shown here is derived from an EMBL/GenBank/DDBJ whole genome shotgun (WGS) entry which is preliminary data.</text>
</comment>
<sequence length="55" mass="6578">MLWVYQIIISYGGPVFKVVTRFSENSLYPEALFLRQTFVPYNTSKVRYDLPRIFL</sequence>
<accession>A0ABU3CBV8</accession>
<dbReference type="EMBL" id="JAVRHQ010000017">
    <property type="protein sequence ID" value="MDT0643815.1"/>
    <property type="molecule type" value="Genomic_DNA"/>
</dbReference>
<dbReference type="Proteomes" id="UP001262889">
    <property type="component" value="Unassembled WGS sequence"/>
</dbReference>
<protein>
    <submittedName>
        <fullName evidence="1">Uncharacterized protein</fullName>
    </submittedName>
</protein>
<gene>
    <name evidence="1" type="ORF">RM553_13320</name>
</gene>
<name>A0ABU3CBV8_9FLAO</name>
<organism evidence="1 2">
    <name type="scientific">Autumnicola tepida</name>
    <dbReference type="NCBI Taxonomy" id="3075595"/>
    <lineage>
        <taxon>Bacteria</taxon>
        <taxon>Pseudomonadati</taxon>
        <taxon>Bacteroidota</taxon>
        <taxon>Flavobacteriia</taxon>
        <taxon>Flavobacteriales</taxon>
        <taxon>Flavobacteriaceae</taxon>
        <taxon>Autumnicola</taxon>
    </lineage>
</organism>
<proteinExistence type="predicted"/>
<reference evidence="1 2" key="1">
    <citation type="submission" date="2023-09" db="EMBL/GenBank/DDBJ databases">
        <authorList>
            <person name="Rey-Velasco X."/>
        </authorList>
    </citation>
    <scope>NUCLEOTIDE SEQUENCE [LARGE SCALE GENOMIC DNA]</scope>
    <source>
        <strain evidence="1 2">F363</strain>
    </source>
</reference>